<dbReference type="SMART" id="SM00994">
    <property type="entry name" value="zf-C4_ClpX"/>
    <property type="match status" value="1"/>
</dbReference>
<dbReference type="GO" id="GO:0008270">
    <property type="term" value="F:zinc ion binding"/>
    <property type="evidence" value="ECO:0007669"/>
    <property type="project" value="UniProtKB-UniRule"/>
</dbReference>
<evidence type="ECO:0000256" key="7">
    <source>
        <dbReference type="PROSITE-ProRule" id="PRU01250"/>
    </source>
</evidence>
<dbReference type="InterPro" id="IPR059188">
    <property type="entry name" value="Znf_CLPX-like"/>
</dbReference>
<organism evidence="9 10">
    <name type="scientific">Candidatus Kapaibacterium thiocyanatum</name>
    <dbReference type="NCBI Taxonomy" id="1895771"/>
    <lineage>
        <taxon>Bacteria</taxon>
        <taxon>Pseudomonadati</taxon>
        <taxon>Candidatus Kapaibacteriota</taxon>
        <taxon>Candidatus Kapaibacteriia</taxon>
        <taxon>Candidatus Kapaibacteriales</taxon>
        <taxon>Candidatus Kapaibacteriaceae</taxon>
        <taxon>Candidatus Kapaibacterium</taxon>
    </lineage>
</organism>
<gene>
    <name evidence="6" type="primary">clpX</name>
    <name evidence="9" type="ORF">BGO89_04500</name>
</gene>
<dbReference type="InterPro" id="IPR010603">
    <property type="entry name" value="Znf_CppX_C4"/>
</dbReference>
<name>A0A1M3L5K8_9BACT</name>
<dbReference type="FunFam" id="3.40.50.300:FF:000005">
    <property type="entry name" value="ATP-dependent Clp protease ATP-binding subunit ClpX"/>
    <property type="match status" value="1"/>
</dbReference>
<dbReference type="Gene3D" id="1.10.8.60">
    <property type="match status" value="1"/>
</dbReference>
<feature type="domain" description="ClpX-type ZB" evidence="8">
    <location>
        <begin position="1"/>
        <end position="56"/>
    </location>
</feature>
<dbReference type="PANTHER" id="PTHR48102:SF7">
    <property type="entry name" value="ATP-DEPENDENT CLP PROTEASE ATP-BINDING SUBUNIT CLPX-LIKE, MITOCHONDRIAL"/>
    <property type="match status" value="1"/>
</dbReference>
<keyword evidence="9" id="KW-0645">Protease</keyword>
<protein>
    <recommendedName>
        <fullName evidence="6">ATP-dependent Clp protease ATP-binding subunit ClpX</fullName>
    </recommendedName>
</protein>
<dbReference type="GO" id="GO:0008233">
    <property type="term" value="F:peptidase activity"/>
    <property type="evidence" value="ECO:0007669"/>
    <property type="project" value="UniProtKB-KW"/>
</dbReference>
<keyword evidence="5 6" id="KW-0143">Chaperone</keyword>
<feature type="binding site" evidence="6 7">
    <location>
        <position position="40"/>
    </location>
    <ligand>
        <name>Zn(2+)</name>
        <dbReference type="ChEBI" id="CHEBI:29105"/>
    </ligand>
</feature>
<comment type="caution">
    <text evidence="9">The sequence shown here is derived from an EMBL/GenBank/DDBJ whole genome shotgun (WGS) entry which is preliminary data.</text>
</comment>
<dbReference type="NCBIfam" id="TIGR00382">
    <property type="entry name" value="clpX"/>
    <property type="match status" value="1"/>
</dbReference>
<keyword evidence="2 6" id="KW-0547">Nucleotide-binding</keyword>
<feature type="binding site" evidence="6 7">
    <location>
        <position position="37"/>
    </location>
    <ligand>
        <name>Zn(2+)</name>
        <dbReference type="ChEBI" id="CHEBI:29105"/>
    </ligand>
</feature>
<keyword evidence="1 6" id="KW-0479">Metal-binding</keyword>
<accession>A0A1M3L5K8</accession>
<dbReference type="InterPro" id="IPR019489">
    <property type="entry name" value="Clp_ATPase_C"/>
</dbReference>
<dbReference type="Gene3D" id="6.20.220.10">
    <property type="entry name" value="ClpX chaperone, C4-type zinc finger domain"/>
    <property type="match status" value="1"/>
</dbReference>
<evidence type="ECO:0000256" key="5">
    <source>
        <dbReference type="ARBA" id="ARBA00023186"/>
    </source>
</evidence>
<dbReference type="GO" id="GO:0051301">
    <property type="term" value="P:cell division"/>
    <property type="evidence" value="ECO:0007669"/>
    <property type="project" value="TreeGrafter"/>
</dbReference>
<dbReference type="CDD" id="cd19497">
    <property type="entry name" value="RecA-like_ClpX"/>
    <property type="match status" value="1"/>
</dbReference>
<dbReference type="PANTHER" id="PTHR48102">
    <property type="entry name" value="ATP-DEPENDENT CLP PROTEASE ATP-BINDING SUBUNIT CLPX-LIKE, MITOCHONDRIAL-RELATED"/>
    <property type="match status" value="1"/>
</dbReference>
<dbReference type="Pfam" id="PF06689">
    <property type="entry name" value="zf-C4_ClpX"/>
    <property type="match status" value="1"/>
</dbReference>
<dbReference type="InterPro" id="IPR027417">
    <property type="entry name" value="P-loop_NTPase"/>
</dbReference>
<dbReference type="InterPro" id="IPR050052">
    <property type="entry name" value="ATP-dep_Clp_protease_ClpX"/>
</dbReference>
<dbReference type="GO" id="GO:0140662">
    <property type="term" value="F:ATP-dependent protein folding chaperone"/>
    <property type="evidence" value="ECO:0007669"/>
    <property type="project" value="InterPro"/>
</dbReference>
<dbReference type="InterPro" id="IPR003593">
    <property type="entry name" value="AAA+_ATPase"/>
</dbReference>
<sequence length="427" mass="47228">MSTTDNTGQPEELHCSFCGRSSREVTSLIAGKGVYICDICVQNSVEILRKNQPATTLRTDLKSLPRPSEIKRQLDSYVIGQDKSKEVLSVAVYNHYKRIQAEDMVSPFDDVEIEKSNILLLGPTGTGKTLLAQTLARILDVPFAIADATTLTEAGYVGDDVESIIVNLLQNADYNVERAERGIVYVDEIDKITRKSDSASITRDVSGEGVQQGLLKILEGTVAGIPPKGGRKHPEQPLIYVNTRNILFICGGAFEGLEKIISRRRRTSTMGFTATLAAAAEDTPALLKFVEPDDLMKFGFIPEFIGRLPVITSLDPLSDEAMLDILTNPRNALVKQYQKLLLLEGVQLEFEAEALIALVHRAKLRRTGARALRGVMEEMMNPIMYGLPDQRNVRKCIITRDVVERGAPPLFELSDEPQKRSTKSKAQ</sequence>
<dbReference type="Pfam" id="PF07724">
    <property type="entry name" value="AAA_2"/>
    <property type="match status" value="1"/>
</dbReference>
<dbReference type="STRING" id="1895771.BGO89_04500"/>
<dbReference type="InterPro" id="IPR004487">
    <property type="entry name" value="Clp_protease_ATP-bd_su_ClpX"/>
</dbReference>
<dbReference type="GO" id="GO:0046983">
    <property type="term" value="F:protein dimerization activity"/>
    <property type="evidence" value="ECO:0007669"/>
    <property type="project" value="UniProtKB-UniRule"/>
</dbReference>
<dbReference type="SMART" id="SM01086">
    <property type="entry name" value="ClpB_D2-small"/>
    <property type="match status" value="1"/>
</dbReference>
<dbReference type="GO" id="GO:0016887">
    <property type="term" value="F:ATP hydrolysis activity"/>
    <property type="evidence" value="ECO:0007669"/>
    <property type="project" value="InterPro"/>
</dbReference>
<comment type="similarity">
    <text evidence="6 7">Belongs to the ClpX chaperone family.</text>
</comment>
<dbReference type="EMBL" id="MKVH01000003">
    <property type="protein sequence ID" value="OJX60830.1"/>
    <property type="molecule type" value="Genomic_DNA"/>
</dbReference>
<dbReference type="NCBIfam" id="NF003745">
    <property type="entry name" value="PRK05342.1"/>
    <property type="match status" value="1"/>
</dbReference>
<feature type="binding site" evidence="6 7">
    <location>
        <position position="18"/>
    </location>
    <ligand>
        <name>Zn(2+)</name>
        <dbReference type="ChEBI" id="CHEBI:29105"/>
    </ligand>
</feature>
<evidence type="ECO:0000256" key="3">
    <source>
        <dbReference type="ARBA" id="ARBA00022833"/>
    </source>
</evidence>
<dbReference type="AlphaFoldDB" id="A0A1M3L5K8"/>
<evidence type="ECO:0000259" key="8">
    <source>
        <dbReference type="PROSITE" id="PS51902"/>
    </source>
</evidence>
<dbReference type="GO" id="GO:0009376">
    <property type="term" value="C:HslUV protease complex"/>
    <property type="evidence" value="ECO:0007669"/>
    <property type="project" value="TreeGrafter"/>
</dbReference>
<dbReference type="GO" id="GO:0005524">
    <property type="term" value="F:ATP binding"/>
    <property type="evidence" value="ECO:0007669"/>
    <property type="project" value="UniProtKB-UniRule"/>
</dbReference>
<dbReference type="GO" id="GO:0051082">
    <property type="term" value="F:unfolded protein binding"/>
    <property type="evidence" value="ECO:0007669"/>
    <property type="project" value="UniProtKB-UniRule"/>
</dbReference>
<dbReference type="SUPFAM" id="SSF52540">
    <property type="entry name" value="P-loop containing nucleoside triphosphate hydrolases"/>
    <property type="match status" value="1"/>
</dbReference>
<evidence type="ECO:0000256" key="2">
    <source>
        <dbReference type="ARBA" id="ARBA00022741"/>
    </source>
</evidence>
<evidence type="ECO:0000313" key="9">
    <source>
        <dbReference type="EMBL" id="OJX60830.1"/>
    </source>
</evidence>
<evidence type="ECO:0000256" key="1">
    <source>
        <dbReference type="ARBA" id="ARBA00022723"/>
    </source>
</evidence>
<dbReference type="Proteomes" id="UP000184233">
    <property type="component" value="Unassembled WGS sequence"/>
</dbReference>
<dbReference type="SUPFAM" id="SSF57716">
    <property type="entry name" value="Glucocorticoid receptor-like (DNA-binding domain)"/>
    <property type="match status" value="1"/>
</dbReference>
<dbReference type="PROSITE" id="PS51902">
    <property type="entry name" value="CLPX_ZB"/>
    <property type="match status" value="1"/>
</dbReference>
<comment type="subunit">
    <text evidence="6">Component of the ClpX-ClpP complex. Forms a hexameric ring that, in the presence of ATP, binds to fourteen ClpP subunits assembled into a disk-like structure with a central cavity, resembling the structure of eukaryotic proteasomes.</text>
</comment>
<dbReference type="Gene3D" id="3.40.50.300">
    <property type="entry name" value="P-loop containing nucleotide triphosphate hydrolases"/>
    <property type="match status" value="1"/>
</dbReference>
<dbReference type="InterPro" id="IPR003959">
    <property type="entry name" value="ATPase_AAA_core"/>
</dbReference>
<dbReference type="InterPro" id="IPR046425">
    <property type="entry name" value="ClpX_bact"/>
</dbReference>
<keyword evidence="9" id="KW-0378">Hydrolase</keyword>
<evidence type="ECO:0000313" key="10">
    <source>
        <dbReference type="Proteomes" id="UP000184233"/>
    </source>
</evidence>
<comment type="function">
    <text evidence="6">ATP-dependent specificity component of the Clp protease. It directs the protease to specific substrates. Can perform chaperone functions in the absence of ClpP.</text>
</comment>
<dbReference type="Pfam" id="PF10431">
    <property type="entry name" value="ClpB_D2-small"/>
    <property type="match status" value="1"/>
</dbReference>
<dbReference type="FunFam" id="1.10.8.60:FF:000002">
    <property type="entry name" value="ATP-dependent Clp protease ATP-binding subunit ClpX"/>
    <property type="match status" value="1"/>
</dbReference>
<evidence type="ECO:0000256" key="6">
    <source>
        <dbReference type="HAMAP-Rule" id="MF_00175"/>
    </source>
</evidence>
<keyword evidence="3 6" id="KW-0862">Zinc</keyword>
<dbReference type="GO" id="GO:0051603">
    <property type="term" value="P:proteolysis involved in protein catabolic process"/>
    <property type="evidence" value="ECO:0007669"/>
    <property type="project" value="TreeGrafter"/>
</dbReference>
<proteinExistence type="inferred from homology"/>
<reference evidence="9 10" key="1">
    <citation type="submission" date="2016-09" db="EMBL/GenBank/DDBJ databases">
        <title>Genome-resolved meta-omics ties microbial dynamics to process performance in biotechnology for thiocyanate degradation.</title>
        <authorList>
            <person name="Kantor R.S."/>
            <person name="Huddy R.J."/>
            <person name="Iyer R."/>
            <person name="Thomas B.C."/>
            <person name="Brown C.T."/>
            <person name="Anantharaman K."/>
            <person name="Tringe S."/>
            <person name="Hettich R.L."/>
            <person name="Harrison S.T."/>
            <person name="Banfield J.F."/>
        </authorList>
    </citation>
    <scope>NUCLEOTIDE SEQUENCE [LARGE SCALE GENOMIC DNA]</scope>
    <source>
        <strain evidence="9">59-99</strain>
    </source>
</reference>
<evidence type="ECO:0000256" key="4">
    <source>
        <dbReference type="ARBA" id="ARBA00022840"/>
    </source>
</evidence>
<feature type="binding site" evidence="6">
    <location>
        <begin position="123"/>
        <end position="130"/>
    </location>
    <ligand>
        <name>ATP</name>
        <dbReference type="ChEBI" id="CHEBI:30616"/>
    </ligand>
</feature>
<dbReference type="HAMAP" id="MF_00175">
    <property type="entry name" value="ClpX"/>
    <property type="match status" value="1"/>
</dbReference>
<keyword evidence="4 6" id="KW-0067">ATP-binding</keyword>
<dbReference type="SMART" id="SM00382">
    <property type="entry name" value="AAA"/>
    <property type="match status" value="1"/>
</dbReference>
<feature type="binding site" evidence="6 7">
    <location>
        <position position="15"/>
    </location>
    <ligand>
        <name>Zn(2+)</name>
        <dbReference type="ChEBI" id="CHEBI:29105"/>
    </ligand>
</feature>
<dbReference type="InterPro" id="IPR038366">
    <property type="entry name" value="Znf_CppX_C4_sf"/>
</dbReference>